<dbReference type="EMBL" id="JASCZI010181349">
    <property type="protein sequence ID" value="MED6182324.1"/>
    <property type="molecule type" value="Genomic_DNA"/>
</dbReference>
<gene>
    <name evidence="2" type="ORF">PIB30_027566</name>
</gene>
<comment type="caution">
    <text evidence="2">The sequence shown here is derived from an EMBL/GenBank/DDBJ whole genome shotgun (WGS) entry which is preliminary data.</text>
</comment>
<feature type="region of interest" description="Disordered" evidence="1">
    <location>
        <begin position="1"/>
        <end position="27"/>
    </location>
</feature>
<accession>A0ABU6WAD1</accession>
<name>A0ABU6WAD1_9FABA</name>
<evidence type="ECO:0000313" key="2">
    <source>
        <dbReference type="EMBL" id="MED6182324.1"/>
    </source>
</evidence>
<dbReference type="Proteomes" id="UP001341840">
    <property type="component" value="Unassembled WGS sequence"/>
</dbReference>
<proteinExistence type="predicted"/>
<sequence length="84" mass="9333">MSPVANQFPGGLTASQHGKPQNGGRKPRLCFRWQSPLRLRILVGASSVVTPLRRTSWRQKGDSKLGRDIGVLQNMTSLAQVWLH</sequence>
<evidence type="ECO:0000256" key="1">
    <source>
        <dbReference type="SAM" id="MobiDB-lite"/>
    </source>
</evidence>
<evidence type="ECO:0000313" key="3">
    <source>
        <dbReference type="Proteomes" id="UP001341840"/>
    </source>
</evidence>
<protein>
    <submittedName>
        <fullName evidence="2">Uncharacterized protein</fullName>
    </submittedName>
</protein>
<keyword evidence="3" id="KW-1185">Reference proteome</keyword>
<reference evidence="2 3" key="1">
    <citation type="journal article" date="2023" name="Plants (Basel)">
        <title>Bridging the Gap: Combining Genomics and Transcriptomics Approaches to Understand Stylosanthes scabra, an Orphan Legume from the Brazilian Caatinga.</title>
        <authorList>
            <person name="Ferreira-Neto J.R.C."/>
            <person name="da Silva M.D."/>
            <person name="Binneck E."/>
            <person name="de Melo N.F."/>
            <person name="da Silva R.H."/>
            <person name="de Melo A.L.T.M."/>
            <person name="Pandolfi V."/>
            <person name="Bustamante F.O."/>
            <person name="Brasileiro-Vidal A.C."/>
            <person name="Benko-Iseppon A.M."/>
        </authorList>
    </citation>
    <scope>NUCLEOTIDE SEQUENCE [LARGE SCALE GENOMIC DNA]</scope>
    <source>
        <tissue evidence="2">Leaves</tissue>
    </source>
</reference>
<organism evidence="2 3">
    <name type="scientific">Stylosanthes scabra</name>
    <dbReference type="NCBI Taxonomy" id="79078"/>
    <lineage>
        <taxon>Eukaryota</taxon>
        <taxon>Viridiplantae</taxon>
        <taxon>Streptophyta</taxon>
        <taxon>Embryophyta</taxon>
        <taxon>Tracheophyta</taxon>
        <taxon>Spermatophyta</taxon>
        <taxon>Magnoliopsida</taxon>
        <taxon>eudicotyledons</taxon>
        <taxon>Gunneridae</taxon>
        <taxon>Pentapetalae</taxon>
        <taxon>rosids</taxon>
        <taxon>fabids</taxon>
        <taxon>Fabales</taxon>
        <taxon>Fabaceae</taxon>
        <taxon>Papilionoideae</taxon>
        <taxon>50 kb inversion clade</taxon>
        <taxon>dalbergioids sensu lato</taxon>
        <taxon>Dalbergieae</taxon>
        <taxon>Pterocarpus clade</taxon>
        <taxon>Stylosanthes</taxon>
    </lineage>
</organism>